<feature type="region of interest" description="Disordered" evidence="2">
    <location>
        <begin position="29"/>
        <end position="48"/>
    </location>
</feature>
<dbReference type="Gene3D" id="1.25.40.20">
    <property type="entry name" value="Ankyrin repeat-containing domain"/>
    <property type="match status" value="2"/>
</dbReference>
<evidence type="ECO:0000313" key="4">
    <source>
        <dbReference type="EMBL" id="ORX98186.1"/>
    </source>
</evidence>
<feature type="region of interest" description="Disordered" evidence="2">
    <location>
        <begin position="705"/>
        <end position="724"/>
    </location>
</feature>
<sequence length="1194" mass="135234">MASASSTSAQSTSFRRGLSVRLNRFRRKFRPRGHDDSTQSPQSSVNSVNVVCSTSTPLSLPAENSAANVPVERGRSTNRSTASDINTNTSLVVYSDLWSAAYREAVESLGNDIDLAILAGSNAAQLFQDLENLDKDASQDSAFVRGVAYLRSIQVPLERFRLALDLAAPLSNMEPVAATVIGVVRGVTAIAISFASADLEFAKQIGEMLEQISYIDDCDTLGQRSSRNDIHKALVPVYQKILEFYQVAHEILTRRGAKLAMKMVLETDRLPNIVQDFLRHADALRKLVEKATWEIVEDIKTMLYDREIARWLNSGNMTVQTRYHSRLQDLRSDEACEFLLVHPNFIDWFRASDSRMLVILGEMGSGKTVAIGFLVDELRRRNEHQLPQAKICYYYCRDDETGQAVQIFSTLILSLLEQLSGLKKTFYEWYKENQASGLLQPSTNTRKLEEFLEKMLETLDRPLFMVIDGLDECDRESRTTLLKLLRSLSQKTARLKILLSSRPQEEILDQLQRVPRIDLNSDVQRDTLIVRHTVGRQLHYLSDDVRELVIERLSSLAQRSAIWTKMIVELLAVRRIRALGPMRLFLDDLPLPGELSTLYVKLLARCSSNDSENQKLAIFALKLLAVSGRPLSIHELSWAVTLAAQPEVTTVAALAELVDPSRLMDIIHPFVTRVDYSDNRKRQVQLVHQSVREFIMREWPHLQSCSSSTATENQGTTRPHSESPEPFALNLCIKYLLLDEIGDRPLFSDEQIAIDELPQEYDLFSDSGPFEYDRYCTWEAWEEDMIRYDPTERGFGEFFVYAASQWLKHFAAVNNGCLPPLADIELLCQAGSTRLHNWVNQNRRPDCVIKARFEFDSSLYDPLSVAAVYASDAILHDLLKNALFNTPTYLPSPAMKAADEVLQWGDLSRLKILLESEALGHQLRNLDFFQLIIQRWVLYPQRHENWEPAFELIDLVSDALAEDEWGGTLLCTAARAGCLPIIKRLVNQMHNNVEVKCVLIASQCLFVEAVLGNNPDVVECFLGEEYFWPHLQFVGTRDCETILHMAAKRCNPAIFKLLVPHPRMAKALRQTDNSQETPLMYIMKSEAPSKNRYESAKILLSEAVKTGPSDKSLGGRHSPLETAVKMGDVEMCRILICEGRMDPLSVLTCGPEGCMVPKWKLDLNEEEIIPLLRTHAKGPEHVDQCPQFQVPENN</sequence>
<reference evidence="4 5" key="1">
    <citation type="submission" date="2016-07" db="EMBL/GenBank/DDBJ databases">
        <title>Pervasive Adenine N6-methylation of Active Genes in Fungi.</title>
        <authorList>
            <consortium name="DOE Joint Genome Institute"/>
            <person name="Mondo S.J."/>
            <person name="Dannebaum R.O."/>
            <person name="Kuo R.C."/>
            <person name="Labutti K."/>
            <person name="Haridas S."/>
            <person name="Kuo A."/>
            <person name="Salamov A."/>
            <person name="Ahrendt S.R."/>
            <person name="Lipzen A."/>
            <person name="Sullivan W."/>
            <person name="Andreopoulos W.B."/>
            <person name="Clum A."/>
            <person name="Lindquist E."/>
            <person name="Daum C."/>
            <person name="Ramamoorthy G.K."/>
            <person name="Gryganskyi A."/>
            <person name="Culley D."/>
            <person name="Magnuson J.K."/>
            <person name="James T.Y."/>
            <person name="O'Malley M.A."/>
            <person name="Stajich J.E."/>
            <person name="Spatafora J.W."/>
            <person name="Visel A."/>
            <person name="Grigoriev I.V."/>
        </authorList>
    </citation>
    <scope>NUCLEOTIDE SEQUENCE [LARGE SCALE GENOMIC DNA]</scope>
    <source>
        <strain evidence="4 5">CBS 115471</strain>
    </source>
</reference>
<dbReference type="Pfam" id="PF12796">
    <property type="entry name" value="Ank_2"/>
    <property type="match status" value="1"/>
</dbReference>
<organism evidence="4 5">
    <name type="scientific">Clohesyomyces aquaticus</name>
    <dbReference type="NCBI Taxonomy" id="1231657"/>
    <lineage>
        <taxon>Eukaryota</taxon>
        <taxon>Fungi</taxon>
        <taxon>Dikarya</taxon>
        <taxon>Ascomycota</taxon>
        <taxon>Pezizomycotina</taxon>
        <taxon>Dothideomycetes</taxon>
        <taxon>Pleosporomycetidae</taxon>
        <taxon>Pleosporales</taxon>
        <taxon>Lindgomycetaceae</taxon>
        <taxon>Clohesyomyces</taxon>
    </lineage>
</organism>
<name>A0A1Y1YKA7_9PLEO</name>
<feature type="compositionally biased region" description="Polar residues" evidence="2">
    <location>
        <begin position="705"/>
        <end position="718"/>
    </location>
</feature>
<keyword evidence="5" id="KW-1185">Reference proteome</keyword>
<dbReference type="Pfam" id="PF24883">
    <property type="entry name" value="NPHP3_N"/>
    <property type="match status" value="1"/>
</dbReference>
<dbReference type="AlphaFoldDB" id="A0A1Y1YKA7"/>
<dbReference type="Gene3D" id="3.40.50.300">
    <property type="entry name" value="P-loop containing nucleotide triphosphate hydrolases"/>
    <property type="match status" value="1"/>
</dbReference>
<dbReference type="Proteomes" id="UP000193144">
    <property type="component" value="Unassembled WGS sequence"/>
</dbReference>
<dbReference type="OrthoDB" id="62952at2759"/>
<evidence type="ECO:0000256" key="1">
    <source>
        <dbReference type="ARBA" id="ARBA00022737"/>
    </source>
</evidence>
<protein>
    <recommendedName>
        <fullName evidence="3">NACHT domain-containing protein</fullName>
    </recommendedName>
</protein>
<comment type="caution">
    <text evidence="4">The sequence shown here is derived from an EMBL/GenBank/DDBJ whole genome shotgun (WGS) entry which is preliminary data.</text>
</comment>
<dbReference type="PANTHER" id="PTHR10039:SF10">
    <property type="entry name" value="NACHT DOMAIN-CONTAINING PROTEIN"/>
    <property type="match status" value="1"/>
</dbReference>
<dbReference type="SUPFAM" id="SSF48403">
    <property type="entry name" value="Ankyrin repeat"/>
    <property type="match status" value="1"/>
</dbReference>
<dbReference type="InterPro" id="IPR036770">
    <property type="entry name" value="Ankyrin_rpt-contain_sf"/>
</dbReference>
<dbReference type="PROSITE" id="PS50837">
    <property type="entry name" value="NACHT"/>
    <property type="match status" value="1"/>
</dbReference>
<evidence type="ECO:0000313" key="5">
    <source>
        <dbReference type="Proteomes" id="UP000193144"/>
    </source>
</evidence>
<evidence type="ECO:0000259" key="3">
    <source>
        <dbReference type="PROSITE" id="PS50837"/>
    </source>
</evidence>
<dbReference type="PANTHER" id="PTHR10039">
    <property type="entry name" value="AMELOGENIN"/>
    <property type="match status" value="1"/>
</dbReference>
<proteinExistence type="predicted"/>
<dbReference type="InterPro" id="IPR027417">
    <property type="entry name" value="P-loop_NTPase"/>
</dbReference>
<dbReference type="SMART" id="SM00248">
    <property type="entry name" value="ANK"/>
    <property type="match status" value="4"/>
</dbReference>
<dbReference type="EMBL" id="MCFA01000220">
    <property type="protein sequence ID" value="ORX98186.1"/>
    <property type="molecule type" value="Genomic_DNA"/>
</dbReference>
<accession>A0A1Y1YKA7</accession>
<dbReference type="InterPro" id="IPR056884">
    <property type="entry name" value="NPHP3-like_N"/>
</dbReference>
<feature type="compositionally biased region" description="Low complexity" evidence="2">
    <location>
        <begin position="38"/>
        <end position="48"/>
    </location>
</feature>
<feature type="domain" description="NACHT" evidence="3">
    <location>
        <begin position="355"/>
        <end position="503"/>
    </location>
</feature>
<keyword evidence="1" id="KW-0677">Repeat</keyword>
<dbReference type="SUPFAM" id="SSF52540">
    <property type="entry name" value="P-loop containing nucleoside triphosphate hydrolases"/>
    <property type="match status" value="1"/>
</dbReference>
<dbReference type="InterPro" id="IPR007111">
    <property type="entry name" value="NACHT_NTPase"/>
</dbReference>
<gene>
    <name evidence="4" type="ORF">BCR34DRAFT_607019</name>
</gene>
<dbReference type="InterPro" id="IPR002110">
    <property type="entry name" value="Ankyrin_rpt"/>
</dbReference>
<evidence type="ECO:0000256" key="2">
    <source>
        <dbReference type="SAM" id="MobiDB-lite"/>
    </source>
</evidence>
<feature type="region of interest" description="Disordered" evidence="2">
    <location>
        <begin position="62"/>
        <end position="82"/>
    </location>
</feature>